<keyword evidence="4 7" id="KW-1015">Disulfide bond</keyword>
<keyword evidence="12" id="KW-1185">Reference proteome</keyword>
<dbReference type="PANTHER" id="PTHR46393">
    <property type="entry name" value="SUSHI DOMAIN-CONTAINING PROTEIN"/>
    <property type="match status" value="1"/>
</dbReference>
<evidence type="ECO:0000256" key="6">
    <source>
        <dbReference type="ARBA" id="ARBA00023252"/>
    </source>
</evidence>
<feature type="domain" description="Sushi" evidence="10">
    <location>
        <begin position="216"/>
        <end position="273"/>
    </location>
</feature>
<dbReference type="InterPro" id="IPR000436">
    <property type="entry name" value="Sushi_SCR_CCP_dom"/>
</dbReference>
<organism evidence="11">
    <name type="scientific">Rhinolophus gammaherpesvirus 1</name>
    <dbReference type="NCBI Taxonomy" id="2054179"/>
    <lineage>
        <taxon>Viruses</taxon>
        <taxon>Duplodnaviria</taxon>
        <taxon>Heunggongvirae</taxon>
        <taxon>Peploviricota</taxon>
        <taxon>Herviviricetes</taxon>
        <taxon>Herpesvirales</taxon>
        <taxon>Orthoherpesviridae</taxon>
        <taxon>Gammaherpesvirinae</taxon>
        <taxon>Percavirus</taxon>
        <taxon>Percavirus rhinolophidgamma1</taxon>
    </lineage>
</organism>
<feature type="compositionally biased region" description="Low complexity" evidence="8">
    <location>
        <begin position="314"/>
        <end position="336"/>
    </location>
</feature>
<evidence type="ECO:0000256" key="8">
    <source>
        <dbReference type="SAM" id="MobiDB-lite"/>
    </source>
</evidence>
<dbReference type="OrthoDB" id="8102at10239"/>
<reference evidence="11" key="1">
    <citation type="submission" date="2017-11" db="EMBL/GenBank/DDBJ databases">
        <title>Complete genome of Rhinolophus gammaherpesvirus-1.</title>
        <authorList>
            <person name="Maeda K."/>
            <person name="Noguchi K."/>
        </authorList>
    </citation>
    <scope>NUCLEOTIDE SEQUENCE [LARGE SCALE GENOMIC DNA]</scope>
    <source>
        <strain evidence="11">BV1</strain>
    </source>
</reference>
<evidence type="ECO:0000256" key="4">
    <source>
        <dbReference type="ARBA" id="ARBA00023157"/>
    </source>
</evidence>
<feature type="domain" description="Sushi" evidence="10">
    <location>
        <begin position="155"/>
        <end position="215"/>
    </location>
</feature>
<evidence type="ECO:0000256" key="2">
    <source>
        <dbReference type="ARBA" id="ARBA00022729"/>
    </source>
</evidence>
<keyword evidence="9" id="KW-1133">Transmembrane helix</keyword>
<dbReference type="CDD" id="cd00033">
    <property type="entry name" value="CCP"/>
    <property type="match status" value="4"/>
</dbReference>
<dbReference type="KEGG" id="vg:41701537"/>
<keyword evidence="9" id="KW-0812">Transmembrane</keyword>
<feature type="region of interest" description="Disordered" evidence="8">
    <location>
        <begin position="294"/>
        <end position="365"/>
    </location>
</feature>
<accession>A0A2Z5U719</accession>
<dbReference type="SUPFAM" id="SSF57535">
    <property type="entry name" value="Complement control module/SCR domain"/>
    <property type="match status" value="4"/>
</dbReference>
<dbReference type="EMBL" id="LC333428">
    <property type="protein sequence ID" value="BBB06451.1"/>
    <property type="molecule type" value="Genomic_DNA"/>
</dbReference>
<evidence type="ECO:0000256" key="9">
    <source>
        <dbReference type="SAM" id="Phobius"/>
    </source>
</evidence>
<evidence type="ECO:0000256" key="1">
    <source>
        <dbReference type="ARBA" id="ARBA00022659"/>
    </source>
</evidence>
<keyword evidence="5" id="KW-0325">Glycoprotein</keyword>
<dbReference type="GeneID" id="41701537"/>
<feature type="transmembrane region" description="Helical" evidence="9">
    <location>
        <begin position="373"/>
        <end position="396"/>
    </location>
</feature>
<dbReference type="Proteomes" id="UP000289908">
    <property type="component" value="Segment"/>
</dbReference>
<feature type="disulfide bond" evidence="7">
    <location>
        <begin position="157"/>
        <end position="200"/>
    </location>
</feature>
<evidence type="ECO:0000313" key="12">
    <source>
        <dbReference type="Proteomes" id="UP000289908"/>
    </source>
</evidence>
<evidence type="ECO:0000256" key="5">
    <source>
        <dbReference type="ARBA" id="ARBA00023180"/>
    </source>
</evidence>
<dbReference type="Pfam" id="PF00084">
    <property type="entry name" value="Sushi"/>
    <property type="match status" value="4"/>
</dbReference>
<evidence type="ECO:0000313" key="11">
    <source>
        <dbReference type="EMBL" id="BBB06451.1"/>
    </source>
</evidence>
<feature type="compositionally biased region" description="Polar residues" evidence="8">
    <location>
        <begin position="337"/>
        <end position="365"/>
    </location>
</feature>
<feature type="compositionally biased region" description="Polar residues" evidence="8">
    <location>
        <begin position="299"/>
        <end position="308"/>
    </location>
</feature>
<evidence type="ECO:0000256" key="3">
    <source>
        <dbReference type="ARBA" id="ARBA00022737"/>
    </source>
</evidence>
<keyword evidence="9" id="KW-0472">Membrane</keyword>
<dbReference type="FunFam" id="2.10.70.10:FF:000014">
    <property type="entry name" value="Membrane cofactor protein"/>
    <property type="match status" value="1"/>
</dbReference>
<evidence type="ECO:0000256" key="7">
    <source>
        <dbReference type="PROSITE-ProRule" id="PRU00302"/>
    </source>
</evidence>
<dbReference type="SMART" id="SM00032">
    <property type="entry name" value="CCP"/>
    <property type="match status" value="4"/>
</dbReference>
<comment type="caution">
    <text evidence="7">Lacks conserved residue(s) required for the propagation of feature annotation.</text>
</comment>
<keyword evidence="6" id="KW-0945">Host-virus interaction</keyword>
<dbReference type="PROSITE" id="PS50923">
    <property type="entry name" value="SUSHI"/>
    <property type="match status" value="4"/>
</dbReference>
<proteinExistence type="predicted"/>
<keyword evidence="6" id="KW-1087">Inhibition of host complement factors by virus</keyword>
<keyword evidence="3" id="KW-0677">Repeat</keyword>
<keyword evidence="1 7" id="KW-0768">Sushi</keyword>
<dbReference type="InterPro" id="IPR035976">
    <property type="entry name" value="Sushi/SCR/CCP_sf"/>
</dbReference>
<dbReference type="Gene3D" id="2.10.70.10">
    <property type="entry name" value="Complement Module, domain 1"/>
    <property type="match status" value="4"/>
</dbReference>
<feature type="disulfide bond" evidence="7">
    <location>
        <begin position="244"/>
        <end position="271"/>
    </location>
</feature>
<dbReference type="RefSeq" id="YP_009551812.1">
    <property type="nucleotide sequence ID" value="NC_040539.1"/>
</dbReference>
<name>A0A2Z5U719_9GAMA</name>
<keyword evidence="2" id="KW-0732">Signal</keyword>
<gene>
    <name evidence="11" type="primary">ORF5</name>
</gene>
<dbReference type="PANTHER" id="PTHR46393:SF7">
    <property type="entry name" value="COMPLEMENT C2"/>
    <property type="match status" value="1"/>
</dbReference>
<sequence length="399" mass="44028">MYAKKGLLTFLWTLVATFVAAVNGDCEYPVLGTLKIKDRLNSLSSFSTGTRLQLDCLPGFYYRQSPGRGRSLSTTCLESGKWTDLPNCQKKRCPSFPDLLNGKSELSEDSLYFGGTVKFACDDGFTLVGEPQMFCELQNDKSVNWDNEVPICERKICRPPDSIDFGTFRTVKEQYEYNEVVTYSCLNNSLSLIGEPTRRCSGSDKWVPEKPICKMIKCTDPHVQNGLVMRPGSHKFGESVTITCDDGYELSGPSIVTCSHDSTWMPMLPKCMRRTNSGPHVEETSLHDIITLVKRDTSSENTPTPAETSKQEDTTLTASVTTTSTVNTNNSKSSETPKATTRPANTTPSEMSHQTPTTSPSKPQLSTFAKFKGYTPIILLAICSLCLIVIGIVGGIRHK</sequence>
<protein>
    <recommendedName>
        <fullName evidence="10">Sushi domain-containing protein</fullName>
    </recommendedName>
</protein>
<evidence type="ECO:0000259" key="10">
    <source>
        <dbReference type="PROSITE" id="PS50923"/>
    </source>
</evidence>
<feature type="domain" description="Sushi" evidence="10">
    <location>
        <begin position="91"/>
        <end position="154"/>
    </location>
</feature>
<feature type="domain" description="Sushi" evidence="10">
    <location>
        <begin position="24"/>
        <end position="90"/>
    </location>
</feature>
<dbReference type="GO" id="GO:0042784">
    <property type="term" value="P:symbiont-mediated suppression of host complement activation"/>
    <property type="evidence" value="ECO:0007669"/>
    <property type="project" value="UniProtKB-KW"/>
</dbReference>
<keyword evidence="6" id="KW-0899">Viral immunoevasion</keyword>